<accession>A0A412KQM3</accession>
<organism evidence="2 3">
    <name type="scientific">Dorea formicigenerans</name>
    <dbReference type="NCBI Taxonomy" id="39486"/>
    <lineage>
        <taxon>Bacteria</taxon>
        <taxon>Bacillati</taxon>
        <taxon>Bacillota</taxon>
        <taxon>Clostridia</taxon>
        <taxon>Lachnospirales</taxon>
        <taxon>Lachnospiraceae</taxon>
        <taxon>Dorea</taxon>
    </lineage>
</organism>
<protein>
    <recommendedName>
        <fullName evidence="1">Transposase DDE domain-containing protein</fullName>
    </recommendedName>
</protein>
<name>A0A412KQM3_9FIRM</name>
<comment type="caution">
    <text evidence="2">The sequence shown here is derived from an EMBL/GenBank/DDBJ whole genome shotgun (WGS) entry which is preliminary data.</text>
</comment>
<gene>
    <name evidence="2" type="ORF">DWX78_07945</name>
</gene>
<dbReference type="Pfam" id="PF13751">
    <property type="entry name" value="DDE_Tnp_1_6"/>
    <property type="match status" value="1"/>
</dbReference>
<evidence type="ECO:0000259" key="1">
    <source>
        <dbReference type="Pfam" id="PF13751"/>
    </source>
</evidence>
<feature type="domain" description="Transposase DDE" evidence="1">
    <location>
        <begin position="79"/>
        <end position="196"/>
    </location>
</feature>
<dbReference type="InterPro" id="IPR025668">
    <property type="entry name" value="Tnp_DDE_dom"/>
</dbReference>
<dbReference type="PANTHER" id="PTHR33408:SF2">
    <property type="entry name" value="TRANSPOSASE DDE DOMAIN-CONTAINING PROTEIN"/>
    <property type="match status" value="1"/>
</dbReference>
<proteinExistence type="predicted"/>
<dbReference type="AlphaFoldDB" id="A0A412KQM3"/>
<evidence type="ECO:0000313" key="2">
    <source>
        <dbReference type="EMBL" id="RGS70357.1"/>
    </source>
</evidence>
<dbReference type="Proteomes" id="UP000285981">
    <property type="component" value="Unassembled WGS sequence"/>
</dbReference>
<evidence type="ECO:0000313" key="3">
    <source>
        <dbReference type="Proteomes" id="UP000285981"/>
    </source>
</evidence>
<dbReference type="PANTHER" id="PTHR33408">
    <property type="entry name" value="TRANSPOSASE"/>
    <property type="match status" value="1"/>
</dbReference>
<sequence length="213" mass="23985">MSKTTTVTVSLSRSTLEQMSKQAERAVIFADGAYSGTENTQLAADKNVELITTSLTGKPAPDILADFEFNEEGTKVLRCPASYSPKSCSYMKQSNQCTVSFLHEQCANCPYQDQCKPKIFKRVAKIVTSKTAHERAKIQRNMNCEEFKNYARLRNGVETVPSNIRKNYHLEKMPRGKQRGKFFFGSKIAALNFRKLFNYVKGLGNYAQNPVLA</sequence>
<reference evidence="2 3" key="1">
    <citation type="submission" date="2018-08" db="EMBL/GenBank/DDBJ databases">
        <title>A genome reference for cultivated species of the human gut microbiota.</title>
        <authorList>
            <person name="Zou Y."/>
            <person name="Xue W."/>
            <person name="Luo G."/>
        </authorList>
    </citation>
    <scope>NUCLEOTIDE SEQUENCE [LARGE SCALE GENOMIC DNA]</scope>
    <source>
        <strain evidence="2 3">AF21-25</strain>
    </source>
</reference>
<dbReference type="EMBL" id="QRVU01000033">
    <property type="protein sequence ID" value="RGS70357.1"/>
    <property type="molecule type" value="Genomic_DNA"/>
</dbReference>